<evidence type="ECO:0000256" key="10">
    <source>
        <dbReference type="RuleBase" id="RU363036"/>
    </source>
</evidence>
<dbReference type="GO" id="GO:0005524">
    <property type="term" value="F:ATP binding"/>
    <property type="evidence" value="ECO:0007669"/>
    <property type="project" value="UniProtKB-KW"/>
</dbReference>
<dbReference type="OrthoDB" id="9801042at2"/>
<evidence type="ECO:0000256" key="7">
    <source>
        <dbReference type="ARBA" id="ARBA00023146"/>
    </source>
</evidence>
<evidence type="ECO:0000256" key="2">
    <source>
        <dbReference type="ARBA" id="ARBA00013161"/>
    </source>
</evidence>
<dbReference type="NCBIfam" id="TIGR00233">
    <property type="entry name" value="trpS"/>
    <property type="match status" value="1"/>
</dbReference>
<dbReference type="InterPro" id="IPR050203">
    <property type="entry name" value="Trp-tRNA_synthetase"/>
</dbReference>
<keyword evidence="5 10" id="KW-0067">ATP-binding</keyword>
<dbReference type="Pfam" id="PF00579">
    <property type="entry name" value="tRNA-synt_1b"/>
    <property type="match status" value="1"/>
</dbReference>
<comment type="caution">
    <text evidence="11">The sequence shown here is derived from an EMBL/GenBank/DDBJ whole genome shotgun (WGS) entry which is preliminary data.</text>
</comment>
<organism evidence="11 12">
    <name type="scientific">Candidatus Cryosericum terrychapinii</name>
    <dbReference type="NCBI Taxonomy" id="2290919"/>
    <lineage>
        <taxon>Bacteria</taxon>
        <taxon>Pseudomonadati</taxon>
        <taxon>Caldisericota/Cryosericota group</taxon>
        <taxon>Candidatus Cryosericota</taxon>
        <taxon>Candidatus Cryosericia</taxon>
        <taxon>Candidatus Cryosericales</taxon>
        <taxon>Candidatus Cryosericaceae</taxon>
        <taxon>Candidatus Cryosericum</taxon>
    </lineage>
</organism>
<dbReference type="GO" id="GO:0004830">
    <property type="term" value="F:tryptophan-tRNA ligase activity"/>
    <property type="evidence" value="ECO:0007669"/>
    <property type="project" value="UniProtKB-UniRule"/>
</dbReference>
<evidence type="ECO:0000256" key="4">
    <source>
        <dbReference type="ARBA" id="ARBA00022741"/>
    </source>
</evidence>
<dbReference type="GO" id="GO:0006436">
    <property type="term" value="P:tryptophanyl-tRNA aminoacylation"/>
    <property type="evidence" value="ECO:0007669"/>
    <property type="project" value="UniProtKB-UniRule"/>
</dbReference>
<keyword evidence="4 10" id="KW-0547">Nucleotide-binding</keyword>
<dbReference type="InterPro" id="IPR014729">
    <property type="entry name" value="Rossmann-like_a/b/a_fold"/>
</dbReference>
<evidence type="ECO:0000256" key="1">
    <source>
        <dbReference type="ARBA" id="ARBA00005594"/>
    </source>
</evidence>
<dbReference type="FunFam" id="1.10.240.10:FF:000005">
    <property type="entry name" value="Tryptophan--tRNA ligase"/>
    <property type="match status" value="1"/>
</dbReference>
<dbReference type="EC" id="6.1.1.2" evidence="2 9"/>
<dbReference type="SUPFAM" id="SSF52374">
    <property type="entry name" value="Nucleotidylyl transferase"/>
    <property type="match status" value="1"/>
</dbReference>
<reference evidence="11 12" key="1">
    <citation type="submission" date="2018-09" db="EMBL/GenBank/DDBJ databases">
        <title>Discovery and Ecogenomic Context for Candidatus Cryosericales, a Global Caldiserica Order Active in Thawing Permafrost.</title>
        <authorList>
            <person name="Martinez M.A."/>
            <person name="Woodcroft B.J."/>
            <person name="Ignacio Espinoza J.C."/>
            <person name="Zayed A."/>
            <person name="Singleton C.M."/>
            <person name="Boyd J."/>
            <person name="Li Y.-F."/>
            <person name="Purvine S."/>
            <person name="Maughan H."/>
            <person name="Hodgkins S.B."/>
            <person name="Anderson D."/>
            <person name="Sederholm M."/>
            <person name="Temperton B."/>
            <person name="Saleska S.R."/>
            <person name="Tyson G.W."/>
            <person name="Rich V.I."/>
        </authorList>
    </citation>
    <scope>NUCLEOTIDE SEQUENCE [LARGE SCALE GENOMIC DNA]</scope>
    <source>
        <strain evidence="11 12">SMC7</strain>
    </source>
</reference>
<name>A0A398D2C3_9BACT</name>
<evidence type="ECO:0000256" key="3">
    <source>
        <dbReference type="ARBA" id="ARBA00022598"/>
    </source>
</evidence>
<dbReference type="PANTHER" id="PTHR43766:SF1">
    <property type="entry name" value="TRYPTOPHAN--TRNA LIGASE, MITOCHONDRIAL"/>
    <property type="match status" value="1"/>
</dbReference>
<dbReference type="Proteomes" id="UP000266328">
    <property type="component" value="Unassembled WGS sequence"/>
</dbReference>
<accession>A0A398D2C3</accession>
<dbReference type="PANTHER" id="PTHR43766">
    <property type="entry name" value="TRYPTOPHAN--TRNA LIGASE, MITOCHONDRIAL"/>
    <property type="match status" value="1"/>
</dbReference>
<dbReference type="PRINTS" id="PR01039">
    <property type="entry name" value="TRNASYNTHTRP"/>
</dbReference>
<dbReference type="Gene3D" id="3.40.50.620">
    <property type="entry name" value="HUPs"/>
    <property type="match status" value="1"/>
</dbReference>
<gene>
    <name evidence="11" type="primary">trpS</name>
    <name evidence="11" type="ORF">SMC7_02870</name>
</gene>
<dbReference type="CDD" id="cd00806">
    <property type="entry name" value="TrpRS_core"/>
    <property type="match status" value="1"/>
</dbReference>
<keyword evidence="6 10" id="KW-0648">Protein biosynthesis</keyword>
<evidence type="ECO:0000313" key="11">
    <source>
        <dbReference type="EMBL" id="RIE06337.1"/>
    </source>
</evidence>
<dbReference type="Gene3D" id="1.10.240.10">
    <property type="entry name" value="Tyrosyl-Transfer RNA Synthetase"/>
    <property type="match status" value="1"/>
</dbReference>
<dbReference type="InterPro" id="IPR002305">
    <property type="entry name" value="aa-tRNA-synth_Ic"/>
</dbReference>
<evidence type="ECO:0000256" key="6">
    <source>
        <dbReference type="ARBA" id="ARBA00022917"/>
    </source>
</evidence>
<evidence type="ECO:0000313" key="12">
    <source>
        <dbReference type="Proteomes" id="UP000266328"/>
    </source>
</evidence>
<keyword evidence="3 10" id="KW-0436">Ligase</keyword>
<comment type="catalytic activity">
    <reaction evidence="8">
        <text>tRNA(Trp) + L-tryptophan + ATP = L-tryptophyl-tRNA(Trp) + AMP + diphosphate + H(+)</text>
        <dbReference type="Rhea" id="RHEA:24080"/>
        <dbReference type="Rhea" id="RHEA-COMP:9671"/>
        <dbReference type="Rhea" id="RHEA-COMP:9705"/>
        <dbReference type="ChEBI" id="CHEBI:15378"/>
        <dbReference type="ChEBI" id="CHEBI:30616"/>
        <dbReference type="ChEBI" id="CHEBI:33019"/>
        <dbReference type="ChEBI" id="CHEBI:57912"/>
        <dbReference type="ChEBI" id="CHEBI:78442"/>
        <dbReference type="ChEBI" id="CHEBI:78535"/>
        <dbReference type="ChEBI" id="CHEBI:456215"/>
        <dbReference type="EC" id="6.1.1.2"/>
    </reaction>
</comment>
<dbReference type="EMBL" id="QXIS01000015">
    <property type="protein sequence ID" value="RIE06337.1"/>
    <property type="molecule type" value="Genomic_DNA"/>
</dbReference>
<evidence type="ECO:0000256" key="5">
    <source>
        <dbReference type="ARBA" id="ARBA00022840"/>
    </source>
</evidence>
<proteinExistence type="inferred from homology"/>
<dbReference type="RefSeq" id="WP_119088873.1">
    <property type="nucleotide sequence ID" value="NZ_QXIS01000015.1"/>
</dbReference>
<dbReference type="AlphaFoldDB" id="A0A398D2C3"/>
<protein>
    <recommendedName>
        <fullName evidence="2 9">Tryptophan--tRNA ligase</fullName>
        <ecNumber evidence="2 9">6.1.1.2</ecNumber>
    </recommendedName>
</protein>
<keyword evidence="12" id="KW-1185">Reference proteome</keyword>
<comment type="similarity">
    <text evidence="1 10">Belongs to the class-I aminoacyl-tRNA synthetase family.</text>
</comment>
<dbReference type="PROSITE" id="PS00178">
    <property type="entry name" value="AA_TRNA_LIGASE_I"/>
    <property type="match status" value="1"/>
</dbReference>
<dbReference type="GO" id="GO:0005829">
    <property type="term" value="C:cytosol"/>
    <property type="evidence" value="ECO:0007669"/>
    <property type="project" value="TreeGrafter"/>
</dbReference>
<keyword evidence="7 10" id="KW-0030">Aminoacyl-tRNA synthetase</keyword>
<dbReference type="InterPro" id="IPR001412">
    <property type="entry name" value="aa-tRNA-synth_I_CS"/>
</dbReference>
<evidence type="ECO:0000256" key="8">
    <source>
        <dbReference type="ARBA" id="ARBA00049929"/>
    </source>
</evidence>
<evidence type="ECO:0000256" key="9">
    <source>
        <dbReference type="NCBIfam" id="TIGR00233"/>
    </source>
</evidence>
<dbReference type="InterPro" id="IPR002306">
    <property type="entry name" value="Trp-tRNA-ligase"/>
</dbReference>
<sequence>MKKRILSGMRPTGKLHLGHYLGVLASYVKLQDEYDCYFMVADMHALTTKWNESGSIREYRREMVLDWLGAGLDPQKSAIFCQSDVPEHAYLFTLLAMITPVSWVERNPTVKEMIRDMDLKDNVNLGLLSYPVLMASDIMVYRAEAVPVGKDQVPHLEFARELVRTFNHTYHVDLFPEPQPILNEFQRLPGLDGRRMSKSLGNDIVVSDPPEVTAKRMMTAYTDPLKARKDDPGHPEAGCVIYQYHKLFQPDTAPEARIQCEQGCLGCVAHKRSVAAMVSERLVGFQERRTAFAADPRSVDRILAEGHERASVVAAETVRMVREAMGI</sequence>